<dbReference type="EC" id="3.6.5.4" evidence="8"/>
<keyword evidence="5" id="KW-0342">GTP-binding</keyword>
<dbReference type="InterPro" id="IPR000897">
    <property type="entry name" value="SRP54_GTPase_dom"/>
</dbReference>
<dbReference type="PROSITE" id="PS00300">
    <property type="entry name" value="SRP54"/>
    <property type="match status" value="1"/>
</dbReference>
<dbReference type="CDD" id="cd18539">
    <property type="entry name" value="SRP_G"/>
    <property type="match status" value="1"/>
</dbReference>
<dbReference type="Gene3D" id="3.40.50.300">
    <property type="entry name" value="P-loop containing nucleotide triphosphate hydrolases"/>
    <property type="match status" value="1"/>
</dbReference>
<evidence type="ECO:0000256" key="1">
    <source>
        <dbReference type="ARBA" id="ARBA00005450"/>
    </source>
</evidence>
<dbReference type="InterPro" id="IPR004125">
    <property type="entry name" value="Signal_recog_particle_SRP54_M"/>
</dbReference>
<evidence type="ECO:0000259" key="10">
    <source>
        <dbReference type="PROSITE" id="PS00300"/>
    </source>
</evidence>
<dbReference type="AlphaFoldDB" id="A0A381RTQ6"/>
<protein>
    <recommendedName>
        <fullName evidence="8">signal-recognition-particle GTPase</fullName>
        <ecNumber evidence="8">3.6.5.4</ecNumber>
    </recommendedName>
</protein>
<evidence type="ECO:0000256" key="5">
    <source>
        <dbReference type="ARBA" id="ARBA00023134"/>
    </source>
</evidence>
<feature type="domain" description="SRP54-type proteins GTP-binding" evidence="10">
    <location>
        <begin position="275"/>
        <end position="288"/>
    </location>
</feature>
<evidence type="ECO:0000256" key="2">
    <source>
        <dbReference type="ARBA" id="ARBA00022741"/>
    </source>
</evidence>
<dbReference type="InterPro" id="IPR042101">
    <property type="entry name" value="SRP54_N_sf"/>
</dbReference>
<dbReference type="InterPro" id="IPR003593">
    <property type="entry name" value="AAA+_ATPase"/>
</dbReference>
<evidence type="ECO:0000313" key="11">
    <source>
        <dbReference type="EMBL" id="SUZ95265.1"/>
    </source>
</evidence>
<dbReference type="Pfam" id="PF02978">
    <property type="entry name" value="SRP_SPB"/>
    <property type="match status" value="1"/>
</dbReference>
<dbReference type="PANTHER" id="PTHR11564">
    <property type="entry name" value="SIGNAL RECOGNITION PARTICLE 54K PROTEIN SRP54"/>
    <property type="match status" value="1"/>
</dbReference>
<dbReference type="Pfam" id="PF02881">
    <property type="entry name" value="SRP54_N"/>
    <property type="match status" value="1"/>
</dbReference>
<dbReference type="Gene3D" id="1.20.120.140">
    <property type="entry name" value="Signal recognition particle SRP54, nucleotide-binding domain"/>
    <property type="match status" value="1"/>
</dbReference>
<accession>A0A381RTQ6</accession>
<dbReference type="InterPro" id="IPR013822">
    <property type="entry name" value="Signal_recog_particl_SRP54_hlx"/>
</dbReference>
<evidence type="ECO:0000256" key="6">
    <source>
        <dbReference type="ARBA" id="ARBA00023135"/>
    </source>
</evidence>
<dbReference type="HAMAP" id="MF_00306">
    <property type="entry name" value="SRP54"/>
    <property type="match status" value="1"/>
</dbReference>
<dbReference type="InterPro" id="IPR027417">
    <property type="entry name" value="P-loop_NTPase"/>
</dbReference>
<dbReference type="GO" id="GO:0005786">
    <property type="term" value="C:signal recognition particle, endoplasmic reticulum targeting"/>
    <property type="evidence" value="ECO:0007669"/>
    <property type="project" value="UniProtKB-KW"/>
</dbReference>
<proteinExistence type="inferred from homology"/>
<evidence type="ECO:0000256" key="3">
    <source>
        <dbReference type="ARBA" id="ARBA00022801"/>
    </source>
</evidence>
<evidence type="ECO:0000256" key="9">
    <source>
        <dbReference type="SAM" id="MobiDB-lite"/>
    </source>
</evidence>
<keyword evidence="6" id="KW-0733">Signal recognition particle</keyword>
<dbReference type="PANTHER" id="PTHR11564:SF5">
    <property type="entry name" value="SIGNAL RECOGNITION PARTICLE SUBUNIT SRP54"/>
    <property type="match status" value="1"/>
</dbReference>
<dbReference type="SMART" id="SM00963">
    <property type="entry name" value="SRP54_N"/>
    <property type="match status" value="1"/>
</dbReference>
<dbReference type="Gene3D" id="1.10.260.30">
    <property type="entry name" value="Signal recognition particle, SRP54 subunit, M-domain"/>
    <property type="match status" value="1"/>
</dbReference>
<comment type="similarity">
    <text evidence="1">Belongs to the GTP-binding SRP family. SRP54 subfamily.</text>
</comment>
<dbReference type="SUPFAM" id="SSF52540">
    <property type="entry name" value="P-loop containing nucleoside triphosphate hydrolases"/>
    <property type="match status" value="1"/>
</dbReference>
<dbReference type="SUPFAM" id="SSF47446">
    <property type="entry name" value="Signal peptide-binding domain"/>
    <property type="match status" value="1"/>
</dbReference>
<reference evidence="11" key="1">
    <citation type="submission" date="2018-05" db="EMBL/GenBank/DDBJ databases">
        <authorList>
            <person name="Lanie J.A."/>
            <person name="Ng W.-L."/>
            <person name="Kazmierczak K.M."/>
            <person name="Andrzejewski T.M."/>
            <person name="Davidsen T.M."/>
            <person name="Wayne K.J."/>
            <person name="Tettelin H."/>
            <person name="Glass J.I."/>
            <person name="Rusch D."/>
            <person name="Podicherti R."/>
            <person name="Tsui H.-C.T."/>
            <person name="Winkler M.E."/>
        </authorList>
    </citation>
    <scope>NUCLEOTIDE SEQUENCE</scope>
</reference>
<gene>
    <name evidence="11" type="ORF">METZ01_LOCUS48119</name>
</gene>
<name>A0A381RTQ6_9ZZZZ</name>
<dbReference type="SMART" id="SM00962">
    <property type="entry name" value="SRP54"/>
    <property type="match status" value="1"/>
</dbReference>
<dbReference type="InterPro" id="IPR036891">
    <property type="entry name" value="Signal_recog_part_SRP54_M_sf"/>
</dbReference>
<dbReference type="SMART" id="SM00382">
    <property type="entry name" value="AAA"/>
    <property type="match status" value="1"/>
</dbReference>
<sequence length="451" mass="49335">MAATDDMFENLTERLTGILNKLTSKGRLTEADVDEALNLVRRSLLEADVNFRVTRDFVAAVKERAIGSDVMDSLAPGQQVIKIVQEELTALLSGGDNSLTLSSQPVTTIMLVGLQGSGKTTTAAKLALHLRHESHKSLLIAADLRRPAAIQQLETLGKQLDIPVYSEDPKSSTVVSVAQNGVEKARQLGVNWAIIDTGGRLQIDEDLMKELGKVKKAVNPHEVLLVVDAMTGQEAVNAAEGFHEHVDLTGLIMSKMDGDARGGAALSITRVTGIPIKFMGVGEQPDGLEAYHPDRLASRILAMGDILTLIEKAQEAVDGKQAEEMEKKFRQASFDLEDFLTQIQSVRKMGSLSSVMEMIPGMGQISKKMSVGDLDDGRMERIEAIIRSMTPEERQRPEILNGSRRRRISRGSGTTPADVNQLLNQFKQTQKMMKQMAKSRNPLALMKMLKG</sequence>
<dbReference type="GO" id="GO:0008312">
    <property type="term" value="F:7S RNA binding"/>
    <property type="evidence" value="ECO:0007669"/>
    <property type="project" value="InterPro"/>
</dbReference>
<keyword evidence="2" id="KW-0547">Nucleotide-binding</keyword>
<evidence type="ECO:0000256" key="8">
    <source>
        <dbReference type="ARBA" id="ARBA00035672"/>
    </source>
</evidence>
<dbReference type="EMBL" id="UINC01002310">
    <property type="protein sequence ID" value="SUZ95265.1"/>
    <property type="molecule type" value="Genomic_DNA"/>
</dbReference>
<dbReference type="GO" id="GO:0006614">
    <property type="term" value="P:SRP-dependent cotranslational protein targeting to membrane"/>
    <property type="evidence" value="ECO:0007669"/>
    <property type="project" value="InterPro"/>
</dbReference>
<keyword evidence="4" id="KW-0694">RNA-binding</keyword>
<dbReference type="InterPro" id="IPR004780">
    <property type="entry name" value="SRP"/>
</dbReference>
<evidence type="ECO:0000256" key="7">
    <source>
        <dbReference type="ARBA" id="ARBA00023274"/>
    </source>
</evidence>
<dbReference type="GO" id="GO:0003924">
    <property type="term" value="F:GTPase activity"/>
    <property type="evidence" value="ECO:0007669"/>
    <property type="project" value="InterPro"/>
</dbReference>
<feature type="region of interest" description="Disordered" evidence="9">
    <location>
        <begin position="394"/>
        <end position="418"/>
    </location>
</feature>
<dbReference type="InterPro" id="IPR022941">
    <property type="entry name" value="SRP54"/>
</dbReference>
<organism evidence="11">
    <name type="scientific">marine metagenome</name>
    <dbReference type="NCBI Taxonomy" id="408172"/>
    <lineage>
        <taxon>unclassified sequences</taxon>
        <taxon>metagenomes</taxon>
        <taxon>ecological metagenomes</taxon>
    </lineage>
</organism>
<dbReference type="Pfam" id="PF00448">
    <property type="entry name" value="SRP54"/>
    <property type="match status" value="1"/>
</dbReference>
<dbReference type="NCBIfam" id="TIGR00959">
    <property type="entry name" value="ffh"/>
    <property type="match status" value="1"/>
</dbReference>
<keyword evidence="3" id="KW-0378">Hydrolase</keyword>
<evidence type="ECO:0000256" key="4">
    <source>
        <dbReference type="ARBA" id="ARBA00022884"/>
    </source>
</evidence>
<keyword evidence="7" id="KW-0687">Ribonucleoprotein</keyword>
<dbReference type="GO" id="GO:0005525">
    <property type="term" value="F:GTP binding"/>
    <property type="evidence" value="ECO:0007669"/>
    <property type="project" value="UniProtKB-KW"/>
</dbReference>